<dbReference type="PROSITE" id="PS51387">
    <property type="entry name" value="FAD_PCMH"/>
    <property type="match status" value="1"/>
</dbReference>
<evidence type="ECO:0000256" key="1">
    <source>
        <dbReference type="ARBA" id="ARBA00001974"/>
    </source>
</evidence>
<evidence type="ECO:0000259" key="7">
    <source>
        <dbReference type="PROSITE" id="PS51387"/>
    </source>
</evidence>
<dbReference type="InterPro" id="IPR006094">
    <property type="entry name" value="Oxid_FAD_bind_N"/>
</dbReference>
<reference evidence="8 9" key="1">
    <citation type="submission" date="2024-03" db="EMBL/GenBank/DDBJ databases">
        <title>Actinomycetospora sp. OC33-EN08, a novel actinomycete isolated from wild orchid (Aerides multiflora).</title>
        <authorList>
            <person name="Suriyachadkun C."/>
        </authorList>
    </citation>
    <scope>NUCLEOTIDE SEQUENCE [LARGE SCALE GENOMIC DNA]</scope>
    <source>
        <strain evidence="8 9">OC33-EN08</strain>
    </source>
</reference>
<evidence type="ECO:0000313" key="8">
    <source>
        <dbReference type="EMBL" id="MEJ2866973.1"/>
    </source>
</evidence>
<evidence type="ECO:0000256" key="4">
    <source>
        <dbReference type="ARBA" id="ARBA00022827"/>
    </source>
</evidence>
<feature type="domain" description="FAD-binding PCMH-type" evidence="7">
    <location>
        <begin position="34"/>
        <end position="204"/>
    </location>
</feature>
<dbReference type="InterPro" id="IPR016164">
    <property type="entry name" value="FAD-linked_Oxase-like_C"/>
</dbReference>
<comment type="similarity">
    <text evidence="2">Belongs to the oxygen-dependent FAD-linked oxidoreductase family.</text>
</comment>
<accession>A0ABU8MI36</accession>
<dbReference type="Pfam" id="PF08031">
    <property type="entry name" value="BBE"/>
    <property type="match status" value="1"/>
</dbReference>
<organism evidence="8 9">
    <name type="scientific">Actinomycetospora aurantiaca</name>
    <dbReference type="NCBI Taxonomy" id="3129233"/>
    <lineage>
        <taxon>Bacteria</taxon>
        <taxon>Bacillati</taxon>
        <taxon>Actinomycetota</taxon>
        <taxon>Actinomycetes</taxon>
        <taxon>Pseudonocardiales</taxon>
        <taxon>Pseudonocardiaceae</taxon>
        <taxon>Actinomycetospora</taxon>
    </lineage>
</organism>
<feature type="region of interest" description="Disordered" evidence="6">
    <location>
        <begin position="1"/>
        <end position="20"/>
    </location>
</feature>
<comment type="caution">
    <text evidence="8">The sequence shown here is derived from an EMBL/GenBank/DDBJ whole genome shotgun (WGS) entry which is preliminary data.</text>
</comment>
<evidence type="ECO:0000256" key="3">
    <source>
        <dbReference type="ARBA" id="ARBA00022630"/>
    </source>
</evidence>
<sequence length="468" mass="49692">MTELRSGSTTGTGTVLTPGDAGYDQARTVWNADIDRRPARIACCRSTADVVDAVRSARRDGLEIAVRGGGHSSWGASVCDDGAMVHLGGLDEIRVDPDARRARVGGGATLGAVDRATQVHGLATTLGTNTTTGVGGLTLGGGIGWLARGHGLSIDNLVGAEVVLADGSVVHASDDEHPDLFWGLRGGGGNFGVVTEFEFALHEVGPLVHVGVFFWPLARAEEAYRVGREVLEALPRDAGGGMIGTHAPPAPFLPEALHFTPGVLLLIAGFSTLEAHLALCEPVRDAHPSAEFLTPMPYVALQSMIDEAGAWGRLAYGKGLHLPELTDDALSVVLEYLPRKASPMSVFVMAGLGGAVADVGDDDTAFAGSRSTRFSLAIDAVAPTPDLLIADREWSRSFWEALRPYAAGSYVNWNHEVDDDRIRAAYGDAKYERLRRVKATYDPDNAFHRNVNIPPAVRGERSWSTRSS</sequence>
<proteinExistence type="inferred from homology"/>
<dbReference type="Pfam" id="PF01565">
    <property type="entry name" value="FAD_binding_4"/>
    <property type="match status" value="1"/>
</dbReference>
<dbReference type="SUPFAM" id="SSF56176">
    <property type="entry name" value="FAD-binding/transporter-associated domain-like"/>
    <property type="match status" value="1"/>
</dbReference>
<dbReference type="PROSITE" id="PS00862">
    <property type="entry name" value="OX2_COVAL_FAD"/>
    <property type="match status" value="1"/>
</dbReference>
<evidence type="ECO:0000256" key="6">
    <source>
        <dbReference type="SAM" id="MobiDB-lite"/>
    </source>
</evidence>
<dbReference type="Gene3D" id="3.40.462.20">
    <property type="match status" value="1"/>
</dbReference>
<dbReference type="InterPro" id="IPR036318">
    <property type="entry name" value="FAD-bd_PCMH-like_sf"/>
</dbReference>
<comment type="cofactor">
    <cofactor evidence="1">
        <name>FAD</name>
        <dbReference type="ChEBI" id="CHEBI:57692"/>
    </cofactor>
</comment>
<dbReference type="PANTHER" id="PTHR42973">
    <property type="entry name" value="BINDING OXIDOREDUCTASE, PUTATIVE (AFU_ORTHOLOGUE AFUA_1G17690)-RELATED"/>
    <property type="match status" value="1"/>
</dbReference>
<dbReference type="Proteomes" id="UP001385809">
    <property type="component" value="Unassembled WGS sequence"/>
</dbReference>
<dbReference type="Gene3D" id="3.30.43.10">
    <property type="entry name" value="Uridine Diphospho-n-acetylenolpyruvylglucosamine Reductase, domain 2"/>
    <property type="match status" value="1"/>
</dbReference>
<dbReference type="PANTHER" id="PTHR42973:SF39">
    <property type="entry name" value="FAD-BINDING PCMH-TYPE DOMAIN-CONTAINING PROTEIN"/>
    <property type="match status" value="1"/>
</dbReference>
<keyword evidence="3" id="KW-0285">Flavoprotein</keyword>
<evidence type="ECO:0000256" key="2">
    <source>
        <dbReference type="ARBA" id="ARBA00005466"/>
    </source>
</evidence>
<evidence type="ECO:0000313" key="9">
    <source>
        <dbReference type="Proteomes" id="UP001385809"/>
    </source>
</evidence>
<keyword evidence="5" id="KW-0560">Oxidoreductase</keyword>
<dbReference type="InterPro" id="IPR050416">
    <property type="entry name" value="FAD-linked_Oxidoreductase"/>
</dbReference>
<dbReference type="InterPro" id="IPR016167">
    <property type="entry name" value="FAD-bd_PCMH_sub1"/>
</dbReference>
<dbReference type="InterPro" id="IPR016166">
    <property type="entry name" value="FAD-bd_PCMH"/>
</dbReference>
<dbReference type="InterPro" id="IPR016169">
    <property type="entry name" value="FAD-bd_PCMH_sub2"/>
</dbReference>
<gene>
    <name evidence="8" type="ORF">WCD74_04300</name>
</gene>
<name>A0ABU8MI36_9PSEU</name>
<protein>
    <submittedName>
        <fullName evidence="8">FAD-binding oxidoreductase</fullName>
    </submittedName>
</protein>
<keyword evidence="9" id="KW-1185">Reference proteome</keyword>
<dbReference type="SUPFAM" id="SSF55103">
    <property type="entry name" value="FAD-linked oxidases, C-terminal domain"/>
    <property type="match status" value="1"/>
</dbReference>
<dbReference type="InterPro" id="IPR006093">
    <property type="entry name" value="Oxy_OxRdtase_FAD_BS"/>
</dbReference>
<dbReference type="InterPro" id="IPR012951">
    <property type="entry name" value="BBE"/>
</dbReference>
<feature type="compositionally biased region" description="Low complexity" evidence="6">
    <location>
        <begin position="1"/>
        <end position="14"/>
    </location>
</feature>
<evidence type="ECO:0000256" key="5">
    <source>
        <dbReference type="ARBA" id="ARBA00023002"/>
    </source>
</evidence>
<keyword evidence="4" id="KW-0274">FAD</keyword>
<dbReference type="EMBL" id="JBBEGN010000001">
    <property type="protein sequence ID" value="MEJ2866973.1"/>
    <property type="molecule type" value="Genomic_DNA"/>
</dbReference>
<dbReference type="RefSeq" id="WP_337693579.1">
    <property type="nucleotide sequence ID" value="NZ_JBBEGN010000001.1"/>
</dbReference>
<dbReference type="Gene3D" id="3.30.465.10">
    <property type="match status" value="1"/>
</dbReference>